<dbReference type="Proteomes" id="UP000502248">
    <property type="component" value="Plasmid unnamed1"/>
</dbReference>
<dbReference type="SUPFAM" id="SSF46785">
    <property type="entry name" value="Winged helix' DNA-binding domain"/>
    <property type="match status" value="1"/>
</dbReference>
<dbReference type="GO" id="GO:0003700">
    <property type="term" value="F:DNA-binding transcription factor activity"/>
    <property type="evidence" value="ECO:0007669"/>
    <property type="project" value="InterPro"/>
</dbReference>
<keyword evidence="3" id="KW-0804">Transcription</keyword>
<keyword evidence="2" id="KW-0238">DNA-binding</keyword>
<evidence type="ECO:0000313" key="5">
    <source>
        <dbReference type="EMBL" id="QJD88552.1"/>
    </source>
</evidence>
<dbReference type="RefSeq" id="WP_169284761.1">
    <property type="nucleotide sequence ID" value="NZ_CP051681.1"/>
</dbReference>
<protein>
    <submittedName>
        <fullName evidence="5">Winged helix-turn-helix transcriptional regulator</fullName>
    </submittedName>
</protein>
<dbReference type="KEGG" id="cheb:HH215_35485"/>
<keyword evidence="1" id="KW-0805">Transcription regulation</keyword>
<feature type="domain" description="HTH arsR-type" evidence="4">
    <location>
        <begin position="1"/>
        <end position="95"/>
    </location>
</feature>
<evidence type="ECO:0000259" key="4">
    <source>
        <dbReference type="PROSITE" id="PS50987"/>
    </source>
</evidence>
<geneLocation type="plasmid" evidence="5 6">
    <name>unnamed1</name>
</geneLocation>
<accession>A0A7Z2ZRY5</accession>
<reference evidence="5 6" key="1">
    <citation type="submission" date="2020-04" db="EMBL/GenBank/DDBJ databases">
        <title>Genome sequencing of novel species.</title>
        <authorList>
            <person name="Heo J."/>
            <person name="Kim S.-J."/>
            <person name="Kim J.-S."/>
            <person name="Hong S.-B."/>
            <person name="Kwon S.-W."/>
        </authorList>
    </citation>
    <scope>NUCLEOTIDE SEQUENCE [LARGE SCALE GENOMIC DNA]</scope>
    <source>
        <strain evidence="5 6">MFER-1</strain>
        <plasmid evidence="5 6">unnamed1</plasmid>
    </source>
</reference>
<organism evidence="5 6">
    <name type="scientific">Cohnella herbarum</name>
    <dbReference type="NCBI Taxonomy" id="2728023"/>
    <lineage>
        <taxon>Bacteria</taxon>
        <taxon>Bacillati</taxon>
        <taxon>Bacillota</taxon>
        <taxon>Bacilli</taxon>
        <taxon>Bacillales</taxon>
        <taxon>Paenibacillaceae</taxon>
        <taxon>Cohnella</taxon>
    </lineage>
</organism>
<dbReference type="GO" id="GO:0003677">
    <property type="term" value="F:DNA binding"/>
    <property type="evidence" value="ECO:0007669"/>
    <property type="project" value="UniProtKB-KW"/>
</dbReference>
<evidence type="ECO:0000313" key="6">
    <source>
        <dbReference type="Proteomes" id="UP000502248"/>
    </source>
</evidence>
<evidence type="ECO:0000256" key="2">
    <source>
        <dbReference type="ARBA" id="ARBA00023125"/>
    </source>
</evidence>
<evidence type="ECO:0000256" key="1">
    <source>
        <dbReference type="ARBA" id="ARBA00023015"/>
    </source>
</evidence>
<name>A0A7Z2ZRY5_9BACL</name>
<dbReference type="EMBL" id="CP051681">
    <property type="protein sequence ID" value="QJD88552.1"/>
    <property type="molecule type" value="Genomic_DNA"/>
</dbReference>
<sequence length="107" mass="12142">MQLALQQYRVDVFKVMAHPLRLQILELLCEGPKGVNELQTRLQSQGSAVSQHLGILKAKHLVIGMKVGTRVVYSVQDPLICDLLFMTKNMFNNQLMSVIDILDIRTH</sequence>
<dbReference type="PANTHER" id="PTHR33154:SF18">
    <property type="entry name" value="ARSENICAL RESISTANCE OPERON REPRESSOR"/>
    <property type="match status" value="1"/>
</dbReference>
<dbReference type="SMART" id="SM00418">
    <property type="entry name" value="HTH_ARSR"/>
    <property type="match status" value="1"/>
</dbReference>
<dbReference type="PROSITE" id="PS50987">
    <property type="entry name" value="HTH_ARSR_2"/>
    <property type="match status" value="1"/>
</dbReference>
<dbReference type="InterPro" id="IPR036388">
    <property type="entry name" value="WH-like_DNA-bd_sf"/>
</dbReference>
<keyword evidence="5" id="KW-0614">Plasmid</keyword>
<dbReference type="NCBIfam" id="NF033788">
    <property type="entry name" value="HTH_metalloreg"/>
    <property type="match status" value="1"/>
</dbReference>
<keyword evidence="6" id="KW-1185">Reference proteome</keyword>
<gene>
    <name evidence="5" type="ORF">HH215_35485</name>
</gene>
<dbReference type="Pfam" id="PF01022">
    <property type="entry name" value="HTH_5"/>
    <property type="match status" value="1"/>
</dbReference>
<dbReference type="PRINTS" id="PR00778">
    <property type="entry name" value="HTHARSR"/>
</dbReference>
<dbReference type="InterPro" id="IPR001845">
    <property type="entry name" value="HTH_ArsR_DNA-bd_dom"/>
</dbReference>
<dbReference type="PANTHER" id="PTHR33154">
    <property type="entry name" value="TRANSCRIPTIONAL REGULATOR, ARSR FAMILY"/>
    <property type="match status" value="1"/>
</dbReference>
<evidence type="ECO:0000256" key="3">
    <source>
        <dbReference type="ARBA" id="ARBA00023163"/>
    </source>
</evidence>
<proteinExistence type="predicted"/>
<dbReference type="Gene3D" id="1.10.10.10">
    <property type="entry name" value="Winged helix-like DNA-binding domain superfamily/Winged helix DNA-binding domain"/>
    <property type="match status" value="1"/>
</dbReference>
<dbReference type="CDD" id="cd00090">
    <property type="entry name" value="HTH_ARSR"/>
    <property type="match status" value="1"/>
</dbReference>
<dbReference type="InterPro" id="IPR011991">
    <property type="entry name" value="ArsR-like_HTH"/>
</dbReference>
<dbReference type="InterPro" id="IPR051081">
    <property type="entry name" value="HTH_MetalResp_TranReg"/>
</dbReference>
<dbReference type="AlphaFoldDB" id="A0A7Z2ZRY5"/>
<dbReference type="InterPro" id="IPR036390">
    <property type="entry name" value="WH_DNA-bd_sf"/>
</dbReference>